<dbReference type="PROSITE" id="PS01081">
    <property type="entry name" value="HTH_TETR_1"/>
    <property type="match status" value="1"/>
</dbReference>
<dbReference type="InterPro" id="IPR041490">
    <property type="entry name" value="KstR2_TetR_C"/>
</dbReference>
<keyword evidence="2 4" id="KW-0238">DNA-binding</keyword>
<dbReference type="InterPro" id="IPR023772">
    <property type="entry name" value="DNA-bd_HTH_TetR-type_CS"/>
</dbReference>
<dbReference type="PANTHER" id="PTHR30055">
    <property type="entry name" value="HTH-TYPE TRANSCRIPTIONAL REGULATOR RUTR"/>
    <property type="match status" value="1"/>
</dbReference>
<evidence type="ECO:0000256" key="1">
    <source>
        <dbReference type="ARBA" id="ARBA00023015"/>
    </source>
</evidence>
<feature type="domain" description="HTH tetR-type" evidence="6">
    <location>
        <begin position="32"/>
        <end position="92"/>
    </location>
</feature>
<dbReference type="InterPro" id="IPR001647">
    <property type="entry name" value="HTH_TetR"/>
</dbReference>
<gene>
    <name evidence="7" type="ORF">SAMN05444272_3761</name>
</gene>
<dbReference type="Pfam" id="PF17932">
    <property type="entry name" value="TetR_C_24"/>
    <property type="match status" value="1"/>
</dbReference>
<dbReference type="SUPFAM" id="SSF48498">
    <property type="entry name" value="Tetracyclin repressor-like, C-terminal domain"/>
    <property type="match status" value="1"/>
</dbReference>
<evidence type="ECO:0000313" key="7">
    <source>
        <dbReference type="EMBL" id="SHM99942.1"/>
    </source>
</evidence>
<name>A0A1M7N8S4_9HYPH</name>
<feature type="compositionally biased region" description="Gly residues" evidence="5">
    <location>
        <begin position="7"/>
        <end position="16"/>
    </location>
</feature>
<evidence type="ECO:0000313" key="8">
    <source>
        <dbReference type="Proteomes" id="UP000186002"/>
    </source>
</evidence>
<dbReference type="PRINTS" id="PR00455">
    <property type="entry name" value="HTHTETR"/>
</dbReference>
<reference evidence="7 8" key="1">
    <citation type="submission" date="2016-11" db="EMBL/GenBank/DDBJ databases">
        <authorList>
            <person name="Jaros S."/>
            <person name="Januszkiewicz K."/>
            <person name="Wedrychowicz H."/>
        </authorList>
    </citation>
    <scope>NUCLEOTIDE SEQUENCE [LARGE SCALE GENOMIC DNA]</scope>
    <source>
        <strain evidence="7 8">DSM 22153</strain>
    </source>
</reference>
<protein>
    <submittedName>
        <fullName evidence="7">Transcriptional regulator, TetR family</fullName>
    </submittedName>
</protein>
<dbReference type="Gene3D" id="1.10.357.10">
    <property type="entry name" value="Tetracycline Repressor, domain 2"/>
    <property type="match status" value="1"/>
</dbReference>
<dbReference type="GO" id="GO:0000976">
    <property type="term" value="F:transcription cis-regulatory region binding"/>
    <property type="evidence" value="ECO:0007669"/>
    <property type="project" value="TreeGrafter"/>
</dbReference>
<sequence length="228" mass="24992">MDQSGKGQAGTLGGAAGKPAAPEDTRNSTKGGQTAARVRKAALRLFARQGYAAVSMRQIAAEVGVQPGALYNHFATKQDILKALMLEHMRDLLEAWGDRRAKAPKDADPLEVFVSFHICYHLSRSEEVFISYMELRNLEPENFAEVERQRQAYEAILTGILEDGRKMGRYHIAEPRVATRAIIAMLTGIPAWYRESGSLTVGRIEKIYLDMVRGSLGAAPDLTAGESG</sequence>
<accession>A0A1M7N8S4</accession>
<dbReference type="InterPro" id="IPR050109">
    <property type="entry name" value="HTH-type_TetR-like_transc_reg"/>
</dbReference>
<dbReference type="STRING" id="735517.SAMN05444272_3761"/>
<keyword evidence="8" id="KW-1185">Reference proteome</keyword>
<evidence type="ECO:0000256" key="5">
    <source>
        <dbReference type="SAM" id="MobiDB-lite"/>
    </source>
</evidence>
<evidence type="ECO:0000256" key="3">
    <source>
        <dbReference type="ARBA" id="ARBA00023163"/>
    </source>
</evidence>
<evidence type="ECO:0000256" key="2">
    <source>
        <dbReference type="ARBA" id="ARBA00023125"/>
    </source>
</evidence>
<feature type="region of interest" description="Disordered" evidence="5">
    <location>
        <begin position="1"/>
        <end position="34"/>
    </location>
</feature>
<dbReference type="Proteomes" id="UP000186002">
    <property type="component" value="Unassembled WGS sequence"/>
</dbReference>
<dbReference type="SUPFAM" id="SSF46689">
    <property type="entry name" value="Homeodomain-like"/>
    <property type="match status" value="1"/>
</dbReference>
<evidence type="ECO:0000259" key="6">
    <source>
        <dbReference type="PROSITE" id="PS50977"/>
    </source>
</evidence>
<dbReference type="GO" id="GO:0003700">
    <property type="term" value="F:DNA-binding transcription factor activity"/>
    <property type="evidence" value="ECO:0007669"/>
    <property type="project" value="TreeGrafter"/>
</dbReference>
<dbReference type="Pfam" id="PF00440">
    <property type="entry name" value="TetR_N"/>
    <property type="match status" value="1"/>
</dbReference>
<keyword evidence="1" id="KW-0805">Transcription regulation</keyword>
<organism evidence="7 8">
    <name type="scientific">Roseibium suaedae</name>
    <dbReference type="NCBI Taxonomy" id="735517"/>
    <lineage>
        <taxon>Bacteria</taxon>
        <taxon>Pseudomonadati</taxon>
        <taxon>Pseudomonadota</taxon>
        <taxon>Alphaproteobacteria</taxon>
        <taxon>Hyphomicrobiales</taxon>
        <taxon>Stappiaceae</taxon>
        <taxon>Roseibium</taxon>
    </lineage>
</organism>
<dbReference type="OrthoDB" id="9814200at2"/>
<dbReference type="PROSITE" id="PS50977">
    <property type="entry name" value="HTH_TETR_2"/>
    <property type="match status" value="1"/>
</dbReference>
<feature type="DNA-binding region" description="H-T-H motif" evidence="4">
    <location>
        <begin position="55"/>
        <end position="74"/>
    </location>
</feature>
<dbReference type="InterPro" id="IPR009057">
    <property type="entry name" value="Homeodomain-like_sf"/>
</dbReference>
<keyword evidence="3" id="KW-0804">Transcription</keyword>
<dbReference type="InterPro" id="IPR036271">
    <property type="entry name" value="Tet_transcr_reg_TetR-rel_C_sf"/>
</dbReference>
<dbReference type="EMBL" id="FRBW01000004">
    <property type="protein sequence ID" value="SHM99942.1"/>
    <property type="molecule type" value="Genomic_DNA"/>
</dbReference>
<dbReference type="RefSeq" id="WP_084082128.1">
    <property type="nucleotide sequence ID" value="NZ_FRBW01000004.1"/>
</dbReference>
<evidence type="ECO:0000256" key="4">
    <source>
        <dbReference type="PROSITE-ProRule" id="PRU00335"/>
    </source>
</evidence>
<dbReference type="PANTHER" id="PTHR30055:SF234">
    <property type="entry name" value="HTH-TYPE TRANSCRIPTIONAL REGULATOR BETI"/>
    <property type="match status" value="1"/>
</dbReference>
<proteinExistence type="predicted"/>
<dbReference type="AlphaFoldDB" id="A0A1M7N8S4"/>